<evidence type="ECO:0000259" key="22">
    <source>
        <dbReference type="PROSITE" id="PS50011"/>
    </source>
</evidence>
<feature type="transmembrane region" description="Helical" evidence="21">
    <location>
        <begin position="286"/>
        <end position="309"/>
    </location>
</feature>
<dbReference type="InterPro" id="IPR011009">
    <property type="entry name" value="Kinase-like_dom_sf"/>
</dbReference>
<proteinExistence type="inferred from homology"/>
<dbReference type="Pfam" id="PF00139">
    <property type="entry name" value="Lectin_legB"/>
    <property type="match status" value="1"/>
</dbReference>
<sequence>MTPWCSQHTHSYSPDQPVSYLMTVIIFLLLTPPYSSSLEFDLPALDQHNRSLITQGNTTYLHSSGIELTTNKTDQIGHVKYFEDMKLWDRDSGRVASFTTSFSFIIYSPTQGPHGDGLTFFLAQPPFGIPNFTDGSRIGLMDEGDPLSSAHPFVAVEFDTFGNEQFDRKDFAEHVGINVNSMVSRKATSWSCNITTWKIYNATVSYDSRTKNFSVSFTGYKGDVSVQQSLSDEINLAEYLPERVTFGFSAANGLFASRHILRSWSFRSWSFDTEELSTSTNSKTGLVVGLSVGACVFIGALGLICFGLWKWKKKSIKEEDEEEGSVFDMYMDNDFESSSGAKRFSYDELVAATKNFSEEEKLGQGGFGGVYRGLLENMNSDVAIKKVSTGSAQGIKEYVSEVKIISRLRHRNLVQLIGWCHRKKELLLVYEFMPNGSLDFHLFRGRSLLTWVARYNIAQGLASALLYLHEEWEQCVLHRDIKSSNVMLDSNFNAKLGDFGLARMVDHEKGSQTTIVAGTLGYLAPECFTTFRASRESDVYSFGVVILEIACGRKSTDPKAGEGDDQNGLVEWVWKLYGMKRVLEAADPRLCGEFDEQQMERLMTVGLWCVHPDYKFRPSIKQAIHVLDFEAPLPALPSQMPLPTYLPPFLVQSHDSTASGSEKTQTESSTDTTSRYTSSSQFTSSFGQ</sequence>
<evidence type="ECO:0000256" key="16">
    <source>
        <dbReference type="ARBA" id="ARBA00023136"/>
    </source>
</evidence>
<evidence type="ECO:0000256" key="5">
    <source>
        <dbReference type="ARBA" id="ARBA00012513"/>
    </source>
</evidence>
<dbReference type="SUPFAM" id="SSF49899">
    <property type="entry name" value="Concanavalin A-like lectins/glucanases"/>
    <property type="match status" value="1"/>
</dbReference>
<feature type="region of interest" description="Disordered" evidence="20">
    <location>
        <begin position="653"/>
        <end position="688"/>
    </location>
</feature>
<dbReference type="InterPro" id="IPR017441">
    <property type="entry name" value="Protein_kinase_ATP_BS"/>
</dbReference>
<evidence type="ECO:0000256" key="11">
    <source>
        <dbReference type="ARBA" id="ARBA00022734"/>
    </source>
</evidence>
<evidence type="ECO:0000256" key="20">
    <source>
        <dbReference type="SAM" id="MobiDB-lite"/>
    </source>
</evidence>
<dbReference type="PROSITE" id="PS00107">
    <property type="entry name" value="PROTEIN_KINASE_ATP"/>
    <property type="match status" value="1"/>
</dbReference>
<evidence type="ECO:0000256" key="9">
    <source>
        <dbReference type="ARBA" id="ARBA00022692"/>
    </source>
</evidence>
<feature type="binding site" evidence="19">
    <location>
        <position position="386"/>
    </location>
    <ligand>
        <name>ATP</name>
        <dbReference type="ChEBI" id="CHEBI:30616"/>
    </ligand>
</feature>
<evidence type="ECO:0000313" key="24">
    <source>
        <dbReference type="Proteomes" id="UP000796880"/>
    </source>
</evidence>
<keyword evidence="14 19" id="KW-0067">ATP-binding</keyword>
<dbReference type="EC" id="2.7.11.1" evidence="5"/>
<accession>A0A8K0DX42</accession>
<feature type="compositionally biased region" description="Low complexity" evidence="20">
    <location>
        <begin position="666"/>
        <end position="688"/>
    </location>
</feature>
<dbReference type="Proteomes" id="UP000796880">
    <property type="component" value="Unassembled WGS sequence"/>
</dbReference>
<evidence type="ECO:0000256" key="8">
    <source>
        <dbReference type="ARBA" id="ARBA00022679"/>
    </source>
</evidence>
<gene>
    <name evidence="23" type="ORF">FNV43_RR22965</name>
</gene>
<dbReference type="FunFam" id="3.30.200.20:FF:000168">
    <property type="entry name" value="L-type lectin-domain containing receptor kinase IX.1"/>
    <property type="match status" value="1"/>
</dbReference>
<reference evidence="23" key="1">
    <citation type="submission" date="2020-03" db="EMBL/GenBank/DDBJ databases">
        <title>A high-quality chromosome-level genome assembly of a woody plant with both climbing and erect habits, Rhamnella rubrinervis.</title>
        <authorList>
            <person name="Lu Z."/>
            <person name="Yang Y."/>
            <person name="Zhu X."/>
            <person name="Sun Y."/>
        </authorList>
    </citation>
    <scope>NUCLEOTIDE SEQUENCE</scope>
    <source>
        <strain evidence="23">BYM</strain>
        <tissue evidence="23">Leaf</tissue>
    </source>
</reference>
<evidence type="ECO:0000256" key="19">
    <source>
        <dbReference type="PROSITE-ProRule" id="PRU10141"/>
    </source>
</evidence>
<keyword evidence="16 21" id="KW-0472">Membrane</keyword>
<keyword evidence="13" id="KW-0418">Kinase</keyword>
<dbReference type="PROSITE" id="PS50011">
    <property type="entry name" value="PROTEIN_KINASE_DOM"/>
    <property type="match status" value="1"/>
</dbReference>
<keyword evidence="6" id="KW-1003">Cell membrane</keyword>
<dbReference type="GO" id="GO:0005886">
    <property type="term" value="C:plasma membrane"/>
    <property type="evidence" value="ECO:0007669"/>
    <property type="project" value="UniProtKB-SubCell"/>
</dbReference>
<comment type="subcellular location">
    <subcellularLocation>
        <location evidence="1">Cell membrane</location>
        <topology evidence="1">Single-pass type I membrane protein</topology>
    </subcellularLocation>
</comment>
<evidence type="ECO:0000256" key="1">
    <source>
        <dbReference type="ARBA" id="ARBA00004251"/>
    </source>
</evidence>
<dbReference type="InterPro" id="IPR008271">
    <property type="entry name" value="Ser/Thr_kinase_AS"/>
</dbReference>
<dbReference type="PROSITE" id="PS00308">
    <property type="entry name" value="LECTIN_LEGUME_ALPHA"/>
    <property type="match status" value="1"/>
</dbReference>
<dbReference type="InterPro" id="IPR000985">
    <property type="entry name" value="Lectin_LegA_CS"/>
</dbReference>
<keyword evidence="9 21" id="KW-0812">Transmembrane</keyword>
<comment type="similarity">
    <text evidence="2">Belongs to the leguminous lectin family.</text>
</comment>
<feature type="compositionally biased region" description="Polar residues" evidence="20">
    <location>
        <begin position="653"/>
        <end position="663"/>
    </location>
</feature>
<evidence type="ECO:0000256" key="21">
    <source>
        <dbReference type="SAM" id="Phobius"/>
    </source>
</evidence>
<dbReference type="FunFam" id="1.10.510.10:FF:000240">
    <property type="entry name" value="Lectin-domain containing receptor kinase A4.3"/>
    <property type="match status" value="1"/>
</dbReference>
<dbReference type="PROSITE" id="PS00307">
    <property type="entry name" value="LECTIN_LEGUME_BETA"/>
    <property type="match status" value="1"/>
</dbReference>
<evidence type="ECO:0000256" key="10">
    <source>
        <dbReference type="ARBA" id="ARBA00022729"/>
    </source>
</evidence>
<organism evidence="23 24">
    <name type="scientific">Rhamnella rubrinervis</name>
    <dbReference type="NCBI Taxonomy" id="2594499"/>
    <lineage>
        <taxon>Eukaryota</taxon>
        <taxon>Viridiplantae</taxon>
        <taxon>Streptophyta</taxon>
        <taxon>Embryophyta</taxon>
        <taxon>Tracheophyta</taxon>
        <taxon>Spermatophyta</taxon>
        <taxon>Magnoliopsida</taxon>
        <taxon>eudicotyledons</taxon>
        <taxon>Gunneridae</taxon>
        <taxon>Pentapetalae</taxon>
        <taxon>rosids</taxon>
        <taxon>fabids</taxon>
        <taxon>Rosales</taxon>
        <taxon>Rhamnaceae</taxon>
        <taxon>rhamnoid group</taxon>
        <taxon>Rhamneae</taxon>
        <taxon>Rhamnella</taxon>
    </lineage>
</organism>
<keyword evidence="18" id="KW-0325">Glycoprotein</keyword>
<dbReference type="Gene3D" id="1.10.510.10">
    <property type="entry name" value="Transferase(Phosphotransferase) domain 1"/>
    <property type="match status" value="1"/>
</dbReference>
<dbReference type="CDD" id="cd14066">
    <property type="entry name" value="STKc_IRAK"/>
    <property type="match status" value="1"/>
</dbReference>
<evidence type="ECO:0000256" key="7">
    <source>
        <dbReference type="ARBA" id="ARBA00022527"/>
    </source>
</evidence>
<dbReference type="InterPro" id="IPR000719">
    <property type="entry name" value="Prot_kinase_dom"/>
</dbReference>
<keyword evidence="11" id="KW-0430">Lectin</keyword>
<dbReference type="SUPFAM" id="SSF56112">
    <property type="entry name" value="Protein kinase-like (PK-like)"/>
    <property type="match status" value="1"/>
</dbReference>
<feature type="domain" description="Protein kinase" evidence="22">
    <location>
        <begin position="356"/>
        <end position="636"/>
    </location>
</feature>
<dbReference type="InterPro" id="IPR050528">
    <property type="entry name" value="L-type_Lectin-RKs"/>
</dbReference>
<dbReference type="InterPro" id="IPR019825">
    <property type="entry name" value="Lectin_legB_Mn/Ca_BS"/>
</dbReference>
<dbReference type="GO" id="GO:0005524">
    <property type="term" value="F:ATP binding"/>
    <property type="evidence" value="ECO:0007669"/>
    <property type="project" value="UniProtKB-UniRule"/>
</dbReference>
<keyword evidence="17" id="KW-0675">Receptor</keyword>
<evidence type="ECO:0000256" key="13">
    <source>
        <dbReference type="ARBA" id="ARBA00022777"/>
    </source>
</evidence>
<dbReference type="Gene3D" id="2.60.120.200">
    <property type="match status" value="1"/>
</dbReference>
<evidence type="ECO:0000256" key="3">
    <source>
        <dbReference type="ARBA" id="ARBA00008536"/>
    </source>
</evidence>
<dbReference type="PROSITE" id="PS00108">
    <property type="entry name" value="PROTEIN_KINASE_ST"/>
    <property type="match status" value="1"/>
</dbReference>
<dbReference type="OrthoDB" id="842456at2759"/>
<keyword evidence="10" id="KW-0732">Signal</keyword>
<dbReference type="SMART" id="SM00220">
    <property type="entry name" value="S_TKc"/>
    <property type="match status" value="1"/>
</dbReference>
<dbReference type="AlphaFoldDB" id="A0A8K0DX42"/>
<comment type="similarity">
    <text evidence="4">In the C-terminal section; belongs to the protein kinase superfamily. Ser/Thr protein kinase family.</text>
</comment>
<dbReference type="GO" id="GO:0002229">
    <property type="term" value="P:defense response to oomycetes"/>
    <property type="evidence" value="ECO:0007669"/>
    <property type="project" value="UniProtKB-ARBA"/>
</dbReference>
<keyword evidence="7" id="KW-0723">Serine/threonine-protein kinase</keyword>
<evidence type="ECO:0000256" key="6">
    <source>
        <dbReference type="ARBA" id="ARBA00022475"/>
    </source>
</evidence>
<keyword evidence="12 19" id="KW-0547">Nucleotide-binding</keyword>
<evidence type="ECO:0000256" key="18">
    <source>
        <dbReference type="ARBA" id="ARBA00023180"/>
    </source>
</evidence>
<evidence type="ECO:0000256" key="2">
    <source>
        <dbReference type="ARBA" id="ARBA00007606"/>
    </source>
</evidence>
<evidence type="ECO:0000313" key="23">
    <source>
        <dbReference type="EMBL" id="KAF3435873.1"/>
    </source>
</evidence>
<keyword evidence="15 21" id="KW-1133">Transmembrane helix</keyword>
<evidence type="ECO:0000256" key="15">
    <source>
        <dbReference type="ARBA" id="ARBA00022989"/>
    </source>
</evidence>
<comment type="similarity">
    <text evidence="3">In the N-terminal section; belongs to the leguminous lectin family.</text>
</comment>
<dbReference type="PANTHER" id="PTHR27007">
    <property type="match status" value="1"/>
</dbReference>
<keyword evidence="8" id="KW-0808">Transferase</keyword>
<keyword evidence="24" id="KW-1185">Reference proteome</keyword>
<dbReference type="GO" id="GO:0030246">
    <property type="term" value="F:carbohydrate binding"/>
    <property type="evidence" value="ECO:0007669"/>
    <property type="project" value="UniProtKB-KW"/>
</dbReference>
<dbReference type="GO" id="GO:0004674">
    <property type="term" value="F:protein serine/threonine kinase activity"/>
    <property type="evidence" value="ECO:0007669"/>
    <property type="project" value="UniProtKB-KW"/>
</dbReference>
<evidence type="ECO:0000256" key="12">
    <source>
        <dbReference type="ARBA" id="ARBA00022741"/>
    </source>
</evidence>
<name>A0A8K0DX42_9ROSA</name>
<evidence type="ECO:0000256" key="17">
    <source>
        <dbReference type="ARBA" id="ARBA00023170"/>
    </source>
</evidence>
<evidence type="ECO:0000256" key="4">
    <source>
        <dbReference type="ARBA" id="ARBA00010217"/>
    </source>
</evidence>
<dbReference type="InterPro" id="IPR001220">
    <property type="entry name" value="Legume_lectin_dom"/>
</dbReference>
<evidence type="ECO:0000256" key="14">
    <source>
        <dbReference type="ARBA" id="ARBA00022840"/>
    </source>
</evidence>
<dbReference type="InterPro" id="IPR013320">
    <property type="entry name" value="ConA-like_dom_sf"/>
</dbReference>
<dbReference type="CDD" id="cd06899">
    <property type="entry name" value="lectin_legume_LecRK_Arcelin_ConA"/>
    <property type="match status" value="1"/>
</dbReference>
<protein>
    <recommendedName>
        <fullName evidence="5">non-specific serine/threonine protein kinase</fullName>
        <ecNumber evidence="5">2.7.11.1</ecNumber>
    </recommendedName>
</protein>
<dbReference type="Pfam" id="PF00069">
    <property type="entry name" value="Pkinase"/>
    <property type="match status" value="1"/>
</dbReference>
<comment type="caution">
    <text evidence="23">The sequence shown here is derived from an EMBL/GenBank/DDBJ whole genome shotgun (WGS) entry which is preliminary data.</text>
</comment>
<dbReference type="EMBL" id="VOIH02000010">
    <property type="protein sequence ID" value="KAF3435873.1"/>
    <property type="molecule type" value="Genomic_DNA"/>
</dbReference>
<dbReference type="Gene3D" id="3.30.200.20">
    <property type="entry name" value="Phosphorylase Kinase, domain 1"/>
    <property type="match status" value="1"/>
</dbReference>